<dbReference type="InterPro" id="IPR050808">
    <property type="entry name" value="Phage_Integrase"/>
</dbReference>
<dbReference type="PANTHER" id="PTHR30629">
    <property type="entry name" value="PROPHAGE INTEGRASE"/>
    <property type="match status" value="1"/>
</dbReference>
<keyword evidence="2" id="KW-0229">DNA integration</keyword>
<comment type="caution">
    <text evidence="6">The sequence shown here is derived from an EMBL/GenBank/DDBJ whole genome shotgun (WGS) entry which is preliminary data.</text>
</comment>
<dbReference type="PANTHER" id="PTHR30629:SF2">
    <property type="entry name" value="PROPHAGE INTEGRASE INTS-RELATED"/>
    <property type="match status" value="1"/>
</dbReference>
<evidence type="ECO:0000256" key="1">
    <source>
        <dbReference type="ARBA" id="ARBA00008857"/>
    </source>
</evidence>
<accession>A0ABV4LZW2</accession>
<dbReference type="EMBL" id="JBGOOW010000070">
    <property type="protein sequence ID" value="MEZ8183942.1"/>
    <property type="molecule type" value="Genomic_DNA"/>
</dbReference>
<sequence>MEKISLTQRFVERVKPTSTTQEYYDSKVSTLYLRVYPSGRCVFFVRFQHNGLRQNHKLGCTLDYSLRQARREALLFVQQVRSPKIEALPSITLQAFGQEFFERYPRHWKPRTLKKNESAFRLQIAPYLGDREVQSIVRNDVEQWFAQLSHVKGSANQALVLLSVMMQQCETWEYRPKNTNPCRGFKRYK</sequence>
<evidence type="ECO:0000256" key="3">
    <source>
        <dbReference type="ARBA" id="ARBA00023125"/>
    </source>
</evidence>
<dbReference type="InterPro" id="IPR004107">
    <property type="entry name" value="Integrase_SAM-like_N"/>
</dbReference>
<dbReference type="Gene3D" id="3.30.160.390">
    <property type="entry name" value="Integrase, DNA-binding domain"/>
    <property type="match status" value="1"/>
</dbReference>
<dbReference type="RefSeq" id="WP_371691467.1">
    <property type="nucleotide sequence ID" value="NZ_JBGONW010000076.1"/>
</dbReference>
<feature type="domain" description="Integrase DNA-binding" evidence="4">
    <location>
        <begin position="6"/>
        <end position="80"/>
    </location>
</feature>
<reference evidence="6 7" key="1">
    <citation type="submission" date="2024-06" db="EMBL/GenBank/DDBJ databases">
        <authorList>
            <person name="Steensen K."/>
            <person name="Seneca J."/>
            <person name="Bartlau N."/>
            <person name="Yu A.X."/>
            <person name="Polz M.F."/>
        </authorList>
    </citation>
    <scope>NUCLEOTIDE SEQUENCE [LARGE SCALE GENOMIC DNA]</scope>
    <source>
        <strain evidence="6 7">1F145</strain>
    </source>
</reference>
<dbReference type="InterPro" id="IPR011010">
    <property type="entry name" value="DNA_brk_join_enz"/>
</dbReference>
<evidence type="ECO:0000313" key="7">
    <source>
        <dbReference type="Proteomes" id="UP001569200"/>
    </source>
</evidence>
<organism evidence="6 7">
    <name type="scientific">Vibrio splendidus</name>
    <dbReference type="NCBI Taxonomy" id="29497"/>
    <lineage>
        <taxon>Bacteria</taxon>
        <taxon>Pseudomonadati</taxon>
        <taxon>Pseudomonadota</taxon>
        <taxon>Gammaproteobacteria</taxon>
        <taxon>Vibrionales</taxon>
        <taxon>Vibrionaceae</taxon>
        <taxon>Vibrio</taxon>
    </lineage>
</organism>
<gene>
    <name evidence="6" type="ORF">ACED33_25070</name>
</gene>
<dbReference type="SUPFAM" id="SSF56349">
    <property type="entry name" value="DNA breaking-rejoining enzymes"/>
    <property type="match status" value="1"/>
</dbReference>
<dbReference type="Proteomes" id="UP001569200">
    <property type="component" value="Unassembled WGS sequence"/>
</dbReference>
<keyword evidence="7" id="KW-1185">Reference proteome</keyword>
<name>A0ABV4LZW2_VIBSP</name>
<keyword evidence="3 6" id="KW-0238">DNA-binding</keyword>
<evidence type="ECO:0000313" key="6">
    <source>
        <dbReference type="EMBL" id="MEZ8183942.1"/>
    </source>
</evidence>
<evidence type="ECO:0000259" key="5">
    <source>
        <dbReference type="Pfam" id="PF14659"/>
    </source>
</evidence>
<evidence type="ECO:0000256" key="2">
    <source>
        <dbReference type="ARBA" id="ARBA00022908"/>
    </source>
</evidence>
<dbReference type="InterPro" id="IPR038488">
    <property type="entry name" value="Integrase_DNA-bd_sf"/>
</dbReference>
<dbReference type="Pfam" id="PF14659">
    <property type="entry name" value="Phage_int_SAM_3"/>
    <property type="match status" value="1"/>
</dbReference>
<dbReference type="GO" id="GO:0003677">
    <property type="term" value="F:DNA binding"/>
    <property type="evidence" value="ECO:0007669"/>
    <property type="project" value="UniProtKB-KW"/>
</dbReference>
<dbReference type="Pfam" id="PF13356">
    <property type="entry name" value="Arm-DNA-bind_3"/>
    <property type="match status" value="1"/>
</dbReference>
<protein>
    <submittedName>
        <fullName evidence="6">Integrase arm-type DNA-binding domain-containing protein</fullName>
    </submittedName>
</protein>
<proteinExistence type="inferred from homology"/>
<dbReference type="InterPro" id="IPR010998">
    <property type="entry name" value="Integrase_recombinase_N"/>
</dbReference>
<dbReference type="Gene3D" id="1.10.150.130">
    <property type="match status" value="1"/>
</dbReference>
<dbReference type="InterPro" id="IPR025166">
    <property type="entry name" value="Integrase_DNA_bind_dom"/>
</dbReference>
<feature type="domain" description="Integrase SAM-like N-terminal" evidence="5">
    <location>
        <begin position="92"/>
        <end position="146"/>
    </location>
</feature>
<evidence type="ECO:0000259" key="4">
    <source>
        <dbReference type="Pfam" id="PF13356"/>
    </source>
</evidence>
<feature type="non-terminal residue" evidence="6">
    <location>
        <position position="189"/>
    </location>
</feature>
<comment type="similarity">
    <text evidence="1">Belongs to the 'phage' integrase family.</text>
</comment>